<evidence type="ECO:0000259" key="6">
    <source>
        <dbReference type="Pfam" id="PF04932"/>
    </source>
</evidence>
<feature type="transmembrane region" description="Helical" evidence="5">
    <location>
        <begin position="6"/>
        <end position="25"/>
    </location>
</feature>
<dbReference type="InterPro" id="IPR011990">
    <property type="entry name" value="TPR-like_helical_dom_sf"/>
</dbReference>
<evidence type="ECO:0000256" key="1">
    <source>
        <dbReference type="ARBA" id="ARBA00004141"/>
    </source>
</evidence>
<keyword evidence="7" id="KW-0436">Ligase</keyword>
<keyword evidence="4 5" id="KW-0472">Membrane</keyword>
<dbReference type="Gene3D" id="1.25.40.10">
    <property type="entry name" value="Tetratricopeptide repeat domain"/>
    <property type="match status" value="1"/>
</dbReference>
<evidence type="ECO:0000256" key="2">
    <source>
        <dbReference type="ARBA" id="ARBA00022692"/>
    </source>
</evidence>
<dbReference type="InterPro" id="IPR007016">
    <property type="entry name" value="O-antigen_ligase-rel_domated"/>
</dbReference>
<feature type="transmembrane region" description="Helical" evidence="5">
    <location>
        <begin position="199"/>
        <end position="216"/>
    </location>
</feature>
<feature type="transmembrane region" description="Helical" evidence="5">
    <location>
        <begin position="91"/>
        <end position="112"/>
    </location>
</feature>
<feature type="transmembrane region" description="Helical" evidence="5">
    <location>
        <begin position="37"/>
        <end position="55"/>
    </location>
</feature>
<gene>
    <name evidence="7" type="ORF">HLUCCA11_08650</name>
</gene>
<feature type="transmembrane region" description="Helical" evidence="5">
    <location>
        <begin position="429"/>
        <end position="446"/>
    </location>
</feature>
<feature type="domain" description="O-antigen ligase-related" evidence="6">
    <location>
        <begin position="182"/>
        <end position="329"/>
    </location>
</feature>
<feature type="transmembrane region" description="Helical" evidence="5">
    <location>
        <begin position="61"/>
        <end position="79"/>
    </location>
</feature>
<organism evidence="7 8">
    <name type="scientific">Phormidesmis priestleyi Ana</name>
    <dbReference type="NCBI Taxonomy" id="1666911"/>
    <lineage>
        <taxon>Bacteria</taxon>
        <taxon>Bacillati</taxon>
        <taxon>Cyanobacteriota</taxon>
        <taxon>Cyanophyceae</taxon>
        <taxon>Leptolyngbyales</taxon>
        <taxon>Leptolyngbyaceae</taxon>
        <taxon>Phormidesmis</taxon>
    </lineage>
</organism>
<comment type="subcellular location">
    <subcellularLocation>
        <location evidence="1">Membrane</location>
        <topology evidence="1">Multi-pass membrane protein</topology>
    </subcellularLocation>
</comment>
<dbReference type="PANTHER" id="PTHR37422:SF23">
    <property type="entry name" value="TEICHURONIC ACID BIOSYNTHESIS PROTEIN TUAE"/>
    <property type="match status" value="1"/>
</dbReference>
<feature type="transmembrane region" description="Helical" evidence="5">
    <location>
        <begin position="321"/>
        <end position="343"/>
    </location>
</feature>
<dbReference type="InterPro" id="IPR051533">
    <property type="entry name" value="WaaL-like"/>
</dbReference>
<feature type="transmembrane region" description="Helical" evidence="5">
    <location>
        <begin position="364"/>
        <end position="382"/>
    </location>
</feature>
<accession>A0A0P7ZLU6</accession>
<dbReference type="GO" id="GO:0016020">
    <property type="term" value="C:membrane"/>
    <property type="evidence" value="ECO:0007669"/>
    <property type="project" value="UniProtKB-SubCell"/>
</dbReference>
<comment type="caution">
    <text evidence="7">The sequence shown here is derived from an EMBL/GenBank/DDBJ whole genome shotgun (WGS) entry which is preliminary data.</text>
</comment>
<evidence type="ECO:0000313" key="8">
    <source>
        <dbReference type="Proteomes" id="UP000050465"/>
    </source>
</evidence>
<dbReference type="STRING" id="1666911.HLUCCA11_08650"/>
<keyword evidence="3 5" id="KW-1133">Transmembrane helix</keyword>
<evidence type="ECO:0000313" key="7">
    <source>
        <dbReference type="EMBL" id="KPQ35955.1"/>
    </source>
</evidence>
<keyword evidence="2 5" id="KW-0812">Transmembrane</keyword>
<dbReference type="Pfam" id="PF04932">
    <property type="entry name" value="Wzy_C"/>
    <property type="match status" value="1"/>
</dbReference>
<feature type="transmembrane region" description="Helical" evidence="5">
    <location>
        <begin position="223"/>
        <end position="240"/>
    </location>
</feature>
<protein>
    <submittedName>
        <fullName evidence="7">Lipid A core-O-antigen ligase-like protein</fullName>
    </submittedName>
</protein>
<dbReference type="GO" id="GO:0016874">
    <property type="term" value="F:ligase activity"/>
    <property type="evidence" value="ECO:0007669"/>
    <property type="project" value="UniProtKB-KW"/>
</dbReference>
<feature type="transmembrane region" description="Helical" evidence="5">
    <location>
        <begin position="177"/>
        <end position="193"/>
    </location>
</feature>
<evidence type="ECO:0000256" key="3">
    <source>
        <dbReference type="ARBA" id="ARBA00022989"/>
    </source>
</evidence>
<name>A0A0P7ZLU6_9CYAN</name>
<dbReference type="PANTHER" id="PTHR37422">
    <property type="entry name" value="TEICHURONIC ACID BIOSYNTHESIS PROTEIN TUAE"/>
    <property type="match status" value="1"/>
</dbReference>
<dbReference type="SUPFAM" id="SSF48452">
    <property type="entry name" value="TPR-like"/>
    <property type="match status" value="1"/>
</dbReference>
<dbReference type="EMBL" id="LJZR01000009">
    <property type="protein sequence ID" value="KPQ35955.1"/>
    <property type="molecule type" value="Genomic_DNA"/>
</dbReference>
<dbReference type="AlphaFoldDB" id="A0A0P7ZLU6"/>
<feature type="transmembrane region" description="Helical" evidence="5">
    <location>
        <begin position="388"/>
        <end position="408"/>
    </location>
</feature>
<feature type="transmembrane region" description="Helical" evidence="5">
    <location>
        <begin position="152"/>
        <end position="170"/>
    </location>
</feature>
<dbReference type="Proteomes" id="UP000050465">
    <property type="component" value="Unassembled WGS sequence"/>
</dbReference>
<sequence length="798" mass="88913">MVKWPWVFLWQVGLTLGPLALLFHWWHRSFRPLGHRLDWLAGTSCITLVLSAAFAQFWHQALWYSWAAICGIAFLYALNSWLTSSQRLSHLLTFQGALAITFSAFSLVAWFFQTVRPYQQTLQQLKSYGIERSFDLQILTLRNWHPIGHQNYVAGYLMLALPLLVGLAFSRSSWQRPIWLAGFALGLATLYSTASRGGWLGLIVSLFVFISLSTFRYPKLRRVLLSSGVVSFVGIVLWGASNQRIRALFTAIASKGEGSELAYRLITNTTGWHIGLDHPLLGSGLGSVSLLYQKYRPDWAGREAELTYQLHSTPAQLWAELGLLGILLTAITLLSIAFLGIRWCKVTSPGTSQDAAEANNHSEIPTPLIIGVISGIAGYSTYALTDYQLDNICISGTLLIYIATLIFANGLDPALETQAQGNRTQHKRIALAGAGVLAAISLWLYPIHRAWMLSSQGFLALQQDDFASFVTYLTKAHETAPWEPYYAHQLAWNLGELAYKSENPQQQESLRQESVQWFEKANAISPNQEFGYSNLGWLQVNSNPQAATQNFLKATQLVPGKKGVFFALGYSLLKEGKTKEALQAMVTELMQQPVLITSPIWQSLELAAFYPQVLASYEAKLNQRLAQAKTETSRAHYYQILGSLSWWQGDFDKARTAFEKVPTPLNKAMLALALTGPGEKIEVEVSKKTAAGMAIAAWQNPQESDRYLTKALTQPTEAGEFPPANYISSLTNNLNDSLAASSTFYEWVTEATVLSNKNQRLGFGTISRHIDGPQPYDFSPRIESLIKILFLESLFPEA</sequence>
<dbReference type="PATRIC" id="fig|1666911.3.peg.4115"/>
<reference evidence="7 8" key="1">
    <citation type="submission" date="2015-09" db="EMBL/GenBank/DDBJ databases">
        <title>Identification and resolution of microdiversity through metagenomic sequencing of parallel consortia.</title>
        <authorList>
            <person name="Nelson W.C."/>
            <person name="Romine M.F."/>
            <person name="Lindemann S.R."/>
        </authorList>
    </citation>
    <scope>NUCLEOTIDE SEQUENCE [LARGE SCALE GENOMIC DNA]</scope>
    <source>
        <strain evidence="7">Ana</strain>
    </source>
</reference>
<proteinExistence type="predicted"/>
<evidence type="ECO:0000256" key="5">
    <source>
        <dbReference type="SAM" id="Phobius"/>
    </source>
</evidence>
<evidence type="ECO:0000256" key="4">
    <source>
        <dbReference type="ARBA" id="ARBA00023136"/>
    </source>
</evidence>